<dbReference type="EMBL" id="CP042829">
    <property type="protein sequence ID" value="QFG02719.1"/>
    <property type="molecule type" value="Genomic_DNA"/>
</dbReference>
<keyword evidence="2" id="KW-1185">Reference proteome</keyword>
<gene>
    <name evidence="1" type="ORF">Tbon_05245</name>
</gene>
<sequence>MDAEFLEFISRPVQWPRDAPLLGGVYSPTVAFTDTEGIVPSTYIGSSVPVTLPHLFASVLSGGKPIPELRAPPGGYTLFEARKPFRKVRFRYYEWDQGGFTFREPVAIPGGCVLLGVEYMPVEHYRPRTLKYLVVDEKATKNWIDAIREALRRASDRKG</sequence>
<name>A0ABX6C3Y7_9CHLR</name>
<dbReference type="RefSeq" id="WP_158066643.1">
    <property type="nucleotide sequence ID" value="NZ_CP042829.1"/>
</dbReference>
<reference evidence="1 2" key="1">
    <citation type="submission" date="2019-08" db="EMBL/GenBank/DDBJ databases">
        <authorList>
            <person name="Toschakov S.V."/>
        </authorList>
    </citation>
    <scope>NUCLEOTIDE SEQUENCE [LARGE SCALE GENOMIC DNA]</scope>
    <source>
        <strain evidence="1 2">3753O</strain>
    </source>
</reference>
<organism evidence="1 2">
    <name type="scientific">Tepidiforma bonchosmolovskayae</name>
    <dbReference type="NCBI Taxonomy" id="2601677"/>
    <lineage>
        <taxon>Bacteria</taxon>
        <taxon>Bacillati</taxon>
        <taxon>Chloroflexota</taxon>
        <taxon>Tepidiformia</taxon>
        <taxon>Tepidiformales</taxon>
        <taxon>Tepidiformaceae</taxon>
        <taxon>Tepidiforma</taxon>
    </lineage>
</organism>
<proteinExistence type="predicted"/>
<protein>
    <submittedName>
        <fullName evidence="1">Uncharacterized protein</fullName>
    </submittedName>
</protein>
<dbReference type="Proteomes" id="UP000326331">
    <property type="component" value="Chromosome"/>
</dbReference>
<evidence type="ECO:0000313" key="1">
    <source>
        <dbReference type="EMBL" id="QFG02719.1"/>
    </source>
</evidence>
<evidence type="ECO:0000313" key="2">
    <source>
        <dbReference type="Proteomes" id="UP000326331"/>
    </source>
</evidence>
<reference evidence="1 2" key="2">
    <citation type="submission" date="2019-10" db="EMBL/GenBank/DDBJ databases">
        <title>Thermopilla bonchosmolovskayae gen. nov., sp. nov., a moderately thermophilic Chloroflexi bacterium from a Chukotka hot spring (Arctic, Russia), representing a novel classis Thermopillaia, which include previously uncultivated lineage OLB14.</title>
        <authorList>
            <person name="Kochetkova T.V."/>
            <person name="Zayulina K.S."/>
            <person name="Zhigarkov V.S."/>
            <person name="Minaev N.V."/>
            <person name="Novikov A."/>
            <person name="Toshchakov S.V."/>
            <person name="Elcheninov A.G."/>
            <person name="Kublanov I.V."/>
        </authorList>
    </citation>
    <scope>NUCLEOTIDE SEQUENCE [LARGE SCALE GENOMIC DNA]</scope>
    <source>
        <strain evidence="1 2">3753O</strain>
    </source>
</reference>
<accession>A0ABX6C3Y7</accession>